<sequence>MSTIQIKVEIRTIFNLAGDIHGKSELDLACGYGLFSREYRNRGASNATPPTLQYQSELPGSK</sequence>
<organism evidence="2 3">
    <name type="scientific">Photorhabdus luminescens</name>
    <name type="common">Xenorhabdus luminescens</name>
    <dbReference type="NCBI Taxonomy" id="29488"/>
    <lineage>
        <taxon>Bacteria</taxon>
        <taxon>Pseudomonadati</taxon>
        <taxon>Pseudomonadota</taxon>
        <taxon>Gammaproteobacteria</taxon>
        <taxon>Enterobacterales</taxon>
        <taxon>Morganellaceae</taxon>
        <taxon>Photorhabdus</taxon>
    </lineage>
</organism>
<reference evidence="3" key="1">
    <citation type="submission" date="2016-10" db="EMBL/GenBank/DDBJ databases">
        <authorList>
            <person name="Varghese N."/>
            <person name="Submissions S."/>
        </authorList>
    </citation>
    <scope>NUCLEOTIDE SEQUENCE [LARGE SCALE GENOMIC DNA]</scope>
    <source>
        <strain evidence="3">ATCC 29999</strain>
    </source>
</reference>
<gene>
    <name evidence="2" type="ORF">SAMN02982990_01563</name>
</gene>
<dbReference type="EMBL" id="FMWJ01000005">
    <property type="protein sequence ID" value="SCZ60234.1"/>
    <property type="molecule type" value="Genomic_DNA"/>
</dbReference>
<keyword evidence="3" id="KW-1185">Reference proteome</keyword>
<feature type="region of interest" description="Disordered" evidence="1">
    <location>
        <begin position="43"/>
        <end position="62"/>
    </location>
</feature>
<dbReference type="SUPFAM" id="SSF53335">
    <property type="entry name" value="S-adenosyl-L-methionine-dependent methyltransferases"/>
    <property type="match status" value="1"/>
</dbReference>
<name>A0A1G5QEK1_PHOLU</name>
<protein>
    <submittedName>
        <fullName evidence="2">Uncharacterized protein</fullName>
    </submittedName>
</protein>
<dbReference type="Proteomes" id="UP000183223">
    <property type="component" value="Unassembled WGS sequence"/>
</dbReference>
<proteinExistence type="predicted"/>
<evidence type="ECO:0000313" key="2">
    <source>
        <dbReference type="EMBL" id="SCZ60234.1"/>
    </source>
</evidence>
<evidence type="ECO:0000256" key="1">
    <source>
        <dbReference type="SAM" id="MobiDB-lite"/>
    </source>
</evidence>
<accession>A0A1G5QEK1</accession>
<dbReference type="InterPro" id="IPR029063">
    <property type="entry name" value="SAM-dependent_MTases_sf"/>
</dbReference>
<evidence type="ECO:0000313" key="3">
    <source>
        <dbReference type="Proteomes" id="UP000183223"/>
    </source>
</evidence>
<dbReference type="AlphaFoldDB" id="A0A1G5QEK1"/>